<dbReference type="InterPro" id="IPR000531">
    <property type="entry name" value="Beta-barrel_TonB"/>
</dbReference>
<dbReference type="GO" id="GO:0006811">
    <property type="term" value="P:monoatomic ion transport"/>
    <property type="evidence" value="ECO:0007669"/>
    <property type="project" value="UniProtKB-KW"/>
</dbReference>
<dbReference type="STRING" id="1286106.MPL1_02343"/>
<feature type="signal peptide" evidence="13">
    <location>
        <begin position="1"/>
        <end position="32"/>
    </location>
</feature>
<evidence type="ECO:0000256" key="13">
    <source>
        <dbReference type="SAM" id="SignalP"/>
    </source>
</evidence>
<gene>
    <name evidence="16" type="ORF">MPL1_02343</name>
</gene>
<keyword evidence="3 10" id="KW-1134">Transmembrane beta strand</keyword>
<feature type="domain" description="TonB-dependent receptor plug" evidence="15">
    <location>
        <begin position="53"/>
        <end position="155"/>
    </location>
</feature>
<dbReference type="InterPro" id="IPR036942">
    <property type="entry name" value="Beta-barrel_TonB_sf"/>
</dbReference>
<evidence type="ECO:0000256" key="8">
    <source>
        <dbReference type="ARBA" id="ARBA00023136"/>
    </source>
</evidence>
<dbReference type="PANTHER" id="PTHR30069">
    <property type="entry name" value="TONB-DEPENDENT OUTER MEMBRANE RECEPTOR"/>
    <property type="match status" value="1"/>
</dbReference>
<protein>
    <submittedName>
        <fullName evidence="16">Outer membrane vitamin B12 receptor BtuB</fullName>
    </submittedName>
</protein>
<dbReference type="GO" id="GO:0009279">
    <property type="term" value="C:cell outer membrane"/>
    <property type="evidence" value="ECO:0007669"/>
    <property type="project" value="UniProtKB-SubCell"/>
</dbReference>
<dbReference type="CDD" id="cd01347">
    <property type="entry name" value="ligand_gated_channel"/>
    <property type="match status" value="1"/>
</dbReference>
<dbReference type="RefSeq" id="WP_009725509.1">
    <property type="nucleotide sequence ID" value="NZ_APHR01000010.1"/>
</dbReference>
<dbReference type="Gene3D" id="2.40.170.20">
    <property type="entry name" value="TonB-dependent receptor, beta-barrel domain"/>
    <property type="match status" value="1"/>
</dbReference>
<keyword evidence="9 10" id="KW-0998">Cell outer membrane</keyword>
<keyword evidence="2 10" id="KW-0813">Transport</keyword>
<dbReference type="PANTHER" id="PTHR30069:SF53">
    <property type="entry name" value="COLICIN I RECEPTOR-RELATED"/>
    <property type="match status" value="1"/>
</dbReference>
<name>M7NYP7_9GAMM</name>
<feature type="domain" description="TonB-dependent receptor-like beta-barrel" evidence="14">
    <location>
        <begin position="187"/>
        <end position="583"/>
    </location>
</feature>
<dbReference type="InterPro" id="IPR039426">
    <property type="entry name" value="TonB-dep_rcpt-like"/>
</dbReference>
<evidence type="ECO:0000256" key="11">
    <source>
        <dbReference type="RuleBase" id="RU003357"/>
    </source>
</evidence>
<dbReference type="EMBL" id="APHR01000010">
    <property type="protein sequence ID" value="EMR13963.1"/>
    <property type="molecule type" value="Genomic_DNA"/>
</dbReference>
<dbReference type="OrthoDB" id="9764669at2"/>
<dbReference type="AlphaFoldDB" id="M7NYP7"/>
<comment type="similarity">
    <text evidence="10 11">Belongs to the TonB-dependent receptor family.</text>
</comment>
<evidence type="ECO:0000259" key="15">
    <source>
        <dbReference type="Pfam" id="PF07715"/>
    </source>
</evidence>
<keyword evidence="7 11" id="KW-0798">TonB box</keyword>
<sequence length="609" mass="67980">MKPSTKAMPLRVCARLTLAALATSAFTVPAHAEHQSFDPITVTANRMPTDNALAPHSVISRADIERLQIHDLPTLLARFPGIDMNNSGGLGKASSIYMRGTNAGHVLVLVDGVKWHSATSGTTSLQDFPVNQIERIEIVRGPRSGLYGSEAIGGVIQIFTRQGRNQSPTPYASVGFGKHNTKQASGGVSGGNESTRYHLNFSHLSTDGIDARVNANPDRDGYRNNSLSARISHDVTDRWSVGANFLRTQSRNEYDSLSPTADFYADNVQQVLGVNTSVQLTDSWLMALNLSESRDEGENFRDRQPDGTFNTRHRYASLVNTFVLTPQHTLNIGLDYDHDRVVSSTDYQEDSRDNKAVFVSWQGHQDRHNWLLSVRHDDNQAFGEKTTGTADWGYQLTQSLQIVANVGTGFKAPTFNQLYWPDTPGFIGNPDLKPEKSKNYGIGLMGNANWGSWGLHAYQNKVRDLLVYQFPTTENVDEAKITGLEFDLATTLLDWQIQFNASVLKPKDETTGNILPRRAQRMANLHLDRQFGNWLLGGSWKVTGHRFDDAANNTRLSGYEVVDFRLAYQIDSDWSVKLNAMNVFDRDYQTVNNFNSLGRTYMLSLHYQP</sequence>
<keyword evidence="6" id="KW-0406">Ion transport</keyword>
<evidence type="ECO:0000313" key="16">
    <source>
        <dbReference type="EMBL" id="EMR13963.1"/>
    </source>
</evidence>
<dbReference type="Pfam" id="PF07715">
    <property type="entry name" value="Plug"/>
    <property type="match status" value="1"/>
</dbReference>
<dbReference type="SUPFAM" id="SSF56935">
    <property type="entry name" value="Porins"/>
    <property type="match status" value="1"/>
</dbReference>
<evidence type="ECO:0000256" key="6">
    <source>
        <dbReference type="ARBA" id="ARBA00023065"/>
    </source>
</evidence>
<dbReference type="Gene3D" id="2.170.130.10">
    <property type="entry name" value="TonB-dependent receptor, plug domain"/>
    <property type="match status" value="1"/>
</dbReference>
<organism evidence="16 17">
    <name type="scientific">Methylophaga lonarensis MPL</name>
    <dbReference type="NCBI Taxonomy" id="1286106"/>
    <lineage>
        <taxon>Bacteria</taxon>
        <taxon>Pseudomonadati</taxon>
        <taxon>Pseudomonadota</taxon>
        <taxon>Gammaproteobacteria</taxon>
        <taxon>Thiotrichales</taxon>
        <taxon>Piscirickettsiaceae</taxon>
        <taxon>Methylophaga</taxon>
    </lineage>
</organism>
<keyword evidence="4 10" id="KW-0812">Transmembrane</keyword>
<evidence type="ECO:0000256" key="10">
    <source>
        <dbReference type="PROSITE-ProRule" id="PRU01360"/>
    </source>
</evidence>
<evidence type="ECO:0000256" key="4">
    <source>
        <dbReference type="ARBA" id="ARBA00022692"/>
    </source>
</evidence>
<evidence type="ECO:0000256" key="9">
    <source>
        <dbReference type="ARBA" id="ARBA00023237"/>
    </source>
</evidence>
<comment type="caution">
    <text evidence="16">The sequence shown here is derived from an EMBL/GenBank/DDBJ whole genome shotgun (WGS) entry which is preliminary data.</text>
</comment>
<evidence type="ECO:0000256" key="5">
    <source>
        <dbReference type="ARBA" id="ARBA00022729"/>
    </source>
</evidence>
<dbReference type="InterPro" id="IPR012910">
    <property type="entry name" value="Plug_dom"/>
</dbReference>
<proteinExistence type="inferred from homology"/>
<reference evidence="16 17" key="1">
    <citation type="journal article" date="2013" name="Genome Announc.">
        <title>Draft Genome Sequence of Methylophaga lonarensis MPLT, a Haloalkaliphilic (Non-Methane-Utilizing) Methylotroph.</title>
        <authorList>
            <person name="Shetty S.A."/>
            <person name="Marathe N.P."/>
            <person name="Munot H."/>
            <person name="Antony C.P."/>
            <person name="Dhotre D.P."/>
            <person name="Murrell J.C."/>
            <person name="Shouche Y.S."/>
        </authorList>
    </citation>
    <scope>NUCLEOTIDE SEQUENCE [LARGE SCALE GENOMIC DNA]</scope>
    <source>
        <strain evidence="16 17">MPL</strain>
    </source>
</reference>
<evidence type="ECO:0000259" key="14">
    <source>
        <dbReference type="Pfam" id="PF00593"/>
    </source>
</evidence>
<keyword evidence="8 10" id="KW-0472">Membrane</keyword>
<dbReference type="Proteomes" id="UP000012019">
    <property type="component" value="Unassembled WGS sequence"/>
</dbReference>
<dbReference type="InterPro" id="IPR037066">
    <property type="entry name" value="Plug_dom_sf"/>
</dbReference>
<keyword evidence="5 13" id="KW-0732">Signal</keyword>
<evidence type="ECO:0000256" key="12">
    <source>
        <dbReference type="SAM" id="MobiDB-lite"/>
    </source>
</evidence>
<feature type="region of interest" description="Disordered" evidence="12">
    <location>
        <begin position="170"/>
        <end position="190"/>
    </location>
</feature>
<dbReference type="PATRIC" id="fig|1286106.3.peg.471"/>
<dbReference type="eggNOG" id="COG4206">
    <property type="taxonomic scope" value="Bacteria"/>
</dbReference>
<dbReference type="PROSITE" id="PS52016">
    <property type="entry name" value="TONB_DEPENDENT_REC_3"/>
    <property type="match status" value="1"/>
</dbReference>
<evidence type="ECO:0000256" key="2">
    <source>
        <dbReference type="ARBA" id="ARBA00022448"/>
    </source>
</evidence>
<keyword evidence="17" id="KW-1185">Reference proteome</keyword>
<accession>M7NYP7</accession>
<dbReference type="GO" id="GO:0015889">
    <property type="term" value="P:cobalamin transport"/>
    <property type="evidence" value="ECO:0007669"/>
    <property type="project" value="TreeGrafter"/>
</dbReference>
<dbReference type="Pfam" id="PF00593">
    <property type="entry name" value="TonB_dep_Rec_b-barrel"/>
    <property type="match status" value="1"/>
</dbReference>
<evidence type="ECO:0000256" key="3">
    <source>
        <dbReference type="ARBA" id="ARBA00022452"/>
    </source>
</evidence>
<keyword evidence="16" id="KW-0675">Receptor</keyword>
<evidence type="ECO:0000256" key="7">
    <source>
        <dbReference type="ARBA" id="ARBA00023077"/>
    </source>
</evidence>
<evidence type="ECO:0000256" key="1">
    <source>
        <dbReference type="ARBA" id="ARBA00004571"/>
    </source>
</evidence>
<evidence type="ECO:0000313" key="17">
    <source>
        <dbReference type="Proteomes" id="UP000012019"/>
    </source>
</evidence>
<feature type="chain" id="PRO_5004082641" evidence="13">
    <location>
        <begin position="33"/>
        <end position="609"/>
    </location>
</feature>
<comment type="subcellular location">
    <subcellularLocation>
        <location evidence="1 10">Cell outer membrane</location>
        <topology evidence="1 10">Multi-pass membrane protein</topology>
    </subcellularLocation>
</comment>